<dbReference type="EMBL" id="CCYD01001336">
    <property type="protein sequence ID" value="CEG44704.1"/>
    <property type="molecule type" value="Genomic_DNA"/>
</dbReference>
<dbReference type="AlphaFoldDB" id="A0A0P1AUB3"/>
<sequence>MKQVQQMEQSQLHHSSVVQICTKASKLKTFRIQTALEGALSLQPKQEQQKQYLQESAERSQLDIWLQDH</sequence>
<dbReference type="GeneID" id="59053076"/>
<reference evidence="2" key="1">
    <citation type="submission" date="2014-09" db="EMBL/GenBank/DDBJ databases">
        <authorList>
            <person name="Sharma Rahul"/>
            <person name="Thines Marco"/>
        </authorList>
    </citation>
    <scope>NUCLEOTIDE SEQUENCE [LARGE SCALE GENOMIC DNA]</scope>
</reference>
<proteinExistence type="predicted"/>
<name>A0A0P1AUB3_PLAHL</name>
<keyword evidence="2" id="KW-1185">Reference proteome</keyword>
<organism evidence="1 2">
    <name type="scientific">Plasmopara halstedii</name>
    <name type="common">Downy mildew of sunflower</name>
    <dbReference type="NCBI Taxonomy" id="4781"/>
    <lineage>
        <taxon>Eukaryota</taxon>
        <taxon>Sar</taxon>
        <taxon>Stramenopiles</taxon>
        <taxon>Oomycota</taxon>
        <taxon>Peronosporomycetes</taxon>
        <taxon>Peronosporales</taxon>
        <taxon>Peronosporaceae</taxon>
        <taxon>Plasmopara</taxon>
    </lineage>
</organism>
<accession>A0A0P1AUB3</accession>
<evidence type="ECO:0000313" key="1">
    <source>
        <dbReference type="EMBL" id="CEG44704.1"/>
    </source>
</evidence>
<dbReference type="RefSeq" id="XP_036263306.1">
    <property type="nucleotide sequence ID" value="XM_036407619.1"/>
</dbReference>
<protein>
    <submittedName>
        <fullName evidence="1">Uncharacterized protein</fullName>
    </submittedName>
</protein>
<evidence type="ECO:0000313" key="2">
    <source>
        <dbReference type="Proteomes" id="UP000054928"/>
    </source>
</evidence>
<dbReference type="Proteomes" id="UP000054928">
    <property type="component" value="Unassembled WGS sequence"/>
</dbReference>